<reference evidence="5 6" key="1">
    <citation type="submission" date="2016-10" db="EMBL/GenBank/DDBJ databases">
        <authorList>
            <person name="de Groot N.N."/>
        </authorList>
    </citation>
    <scope>NUCLEOTIDE SEQUENCE [LARGE SCALE GENOMIC DNA]</scope>
    <source>
        <strain evidence="5 6">ATCC 35022</strain>
    </source>
</reference>
<dbReference type="Proteomes" id="UP000199071">
    <property type="component" value="Unassembled WGS sequence"/>
</dbReference>
<evidence type="ECO:0000256" key="2">
    <source>
        <dbReference type="ARBA" id="ARBA00022679"/>
    </source>
</evidence>
<evidence type="ECO:0000259" key="4">
    <source>
        <dbReference type="Pfam" id="PF13649"/>
    </source>
</evidence>
<dbReference type="PANTHER" id="PTHR43464">
    <property type="entry name" value="METHYLTRANSFERASE"/>
    <property type="match status" value="1"/>
</dbReference>
<dbReference type="RefSeq" id="WP_244521304.1">
    <property type="nucleotide sequence ID" value="NZ_FMXQ01000007.1"/>
</dbReference>
<dbReference type="STRING" id="665467.SAMN02982931_03379"/>
<evidence type="ECO:0000313" key="6">
    <source>
        <dbReference type="Proteomes" id="UP000199071"/>
    </source>
</evidence>
<dbReference type="CDD" id="cd02440">
    <property type="entry name" value="AdoMet_MTases"/>
    <property type="match status" value="1"/>
</dbReference>
<dbReference type="Pfam" id="PF13649">
    <property type="entry name" value="Methyltransf_25"/>
    <property type="match status" value="1"/>
</dbReference>
<dbReference type="EMBL" id="FMXQ01000007">
    <property type="protein sequence ID" value="SDB44380.1"/>
    <property type="molecule type" value="Genomic_DNA"/>
</dbReference>
<proteinExistence type="predicted"/>
<accession>A0A1G6DGW8</accession>
<dbReference type="InterPro" id="IPR029063">
    <property type="entry name" value="SAM-dependent_MTases_sf"/>
</dbReference>
<evidence type="ECO:0000256" key="1">
    <source>
        <dbReference type="ARBA" id="ARBA00022603"/>
    </source>
</evidence>
<organism evidence="5 6">
    <name type="scientific">Bauldia litoralis</name>
    <dbReference type="NCBI Taxonomy" id="665467"/>
    <lineage>
        <taxon>Bacteria</taxon>
        <taxon>Pseudomonadati</taxon>
        <taxon>Pseudomonadota</taxon>
        <taxon>Alphaproteobacteria</taxon>
        <taxon>Hyphomicrobiales</taxon>
        <taxon>Kaistiaceae</taxon>
        <taxon>Bauldia</taxon>
    </lineage>
</organism>
<gene>
    <name evidence="5" type="ORF">SAMN02982931_03379</name>
</gene>
<dbReference type="InterPro" id="IPR041698">
    <property type="entry name" value="Methyltransf_25"/>
</dbReference>
<name>A0A1G6DGW8_9HYPH</name>
<protein>
    <submittedName>
        <fullName evidence="5">Methyltransferase domain-containing protein</fullName>
    </submittedName>
</protein>
<evidence type="ECO:0000256" key="3">
    <source>
        <dbReference type="ARBA" id="ARBA00022691"/>
    </source>
</evidence>
<sequence>MSDQGRDLGWFDELYQGADGDTGQVPWADLAPKAGLPEWLADHPGEGRTALDVGCGLGDNAEAIAAAGYATTAFDLSPRAIAWAKQRFPTSPVAYRQADLFDPPAEWVGAFDLVHECFTIQALDGDLRRNAMTAIASFVAPGGRLLIITLTRGEGADADGPPWPLMPSEIATFDRLGFTREEEHPYDLLRHHGRSVPHLRVCFRRD</sequence>
<dbReference type="GO" id="GO:0008757">
    <property type="term" value="F:S-adenosylmethionine-dependent methyltransferase activity"/>
    <property type="evidence" value="ECO:0007669"/>
    <property type="project" value="InterPro"/>
</dbReference>
<evidence type="ECO:0000313" key="5">
    <source>
        <dbReference type="EMBL" id="SDB44380.1"/>
    </source>
</evidence>
<keyword evidence="3" id="KW-0949">S-adenosyl-L-methionine</keyword>
<feature type="domain" description="Methyltransferase" evidence="4">
    <location>
        <begin position="51"/>
        <end position="143"/>
    </location>
</feature>
<dbReference type="PANTHER" id="PTHR43464:SF19">
    <property type="entry name" value="UBIQUINONE BIOSYNTHESIS O-METHYLTRANSFERASE, MITOCHONDRIAL"/>
    <property type="match status" value="1"/>
</dbReference>
<dbReference type="GO" id="GO:0032259">
    <property type="term" value="P:methylation"/>
    <property type="evidence" value="ECO:0007669"/>
    <property type="project" value="UniProtKB-KW"/>
</dbReference>
<dbReference type="SUPFAM" id="SSF53335">
    <property type="entry name" value="S-adenosyl-L-methionine-dependent methyltransferases"/>
    <property type="match status" value="1"/>
</dbReference>
<keyword evidence="1 5" id="KW-0489">Methyltransferase</keyword>
<dbReference type="AlphaFoldDB" id="A0A1G6DGW8"/>
<dbReference type="Gene3D" id="3.40.50.150">
    <property type="entry name" value="Vaccinia Virus protein VP39"/>
    <property type="match status" value="1"/>
</dbReference>
<keyword evidence="2 5" id="KW-0808">Transferase</keyword>
<keyword evidence="6" id="KW-1185">Reference proteome</keyword>